<sequence>MDKDLECQNIYNIENGEEQCETGERMRAGADTCGTDAQVYVLIASIIILVIGIFQTVTNHSAFYLLLLGIAATVLAVLGMTTKNSLFYLILMILMIIAAILLIVELVFFIMNGFKVDFRSIIHILLGVLYICFTIHLAIVCNSLR</sequence>
<keyword evidence="1" id="KW-1133">Transmembrane helix</keyword>
<protein>
    <submittedName>
        <fullName evidence="2">Uncharacterized protein</fullName>
    </submittedName>
</protein>
<accession>A0AA36GVC5</accession>
<keyword evidence="1" id="KW-0812">Transmembrane</keyword>
<dbReference type="Proteomes" id="UP001176961">
    <property type="component" value="Unassembled WGS sequence"/>
</dbReference>
<keyword evidence="1" id="KW-0472">Membrane</keyword>
<dbReference type="AlphaFoldDB" id="A0AA36GVC5"/>
<reference evidence="2" key="1">
    <citation type="submission" date="2023-07" db="EMBL/GenBank/DDBJ databases">
        <authorList>
            <consortium name="CYATHOMIX"/>
        </authorList>
    </citation>
    <scope>NUCLEOTIDE SEQUENCE</scope>
    <source>
        <strain evidence="2">N/A</strain>
    </source>
</reference>
<name>A0AA36GVC5_CYLNA</name>
<evidence type="ECO:0000256" key="1">
    <source>
        <dbReference type="SAM" id="Phobius"/>
    </source>
</evidence>
<feature type="transmembrane region" description="Helical" evidence="1">
    <location>
        <begin position="86"/>
        <end position="109"/>
    </location>
</feature>
<organism evidence="2 3">
    <name type="scientific">Cylicocyclus nassatus</name>
    <name type="common">Nematode worm</name>
    <dbReference type="NCBI Taxonomy" id="53992"/>
    <lineage>
        <taxon>Eukaryota</taxon>
        <taxon>Metazoa</taxon>
        <taxon>Ecdysozoa</taxon>
        <taxon>Nematoda</taxon>
        <taxon>Chromadorea</taxon>
        <taxon>Rhabditida</taxon>
        <taxon>Rhabditina</taxon>
        <taxon>Rhabditomorpha</taxon>
        <taxon>Strongyloidea</taxon>
        <taxon>Strongylidae</taxon>
        <taxon>Cylicocyclus</taxon>
    </lineage>
</organism>
<gene>
    <name evidence="2" type="ORF">CYNAS_LOCUS10828</name>
</gene>
<proteinExistence type="predicted"/>
<evidence type="ECO:0000313" key="2">
    <source>
        <dbReference type="EMBL" id="CAJ0598845.1"/>
    </source>
</evidence>
<comment type="caution">
    <text evidence="2">The sequence shown here is derived from an EMBL/GenBank/DDBJ whole genome shotgun (WGS) entry which is preliminary data.</text>
</comment>
<keyword evidence="3" id="KW-1185">Reference proteome</keyword>
<evidence type="ECO:0000313" key="3">
    <source>
        <dbReference type="Proteomes" id="UP001176961"/>
    </source>
</evidence>
<feature type="transmembrane region" description="Helical" evidence="1">
    <location>
        <begin position="61"/>
        <end position="80"/>
    </location>
</feature>
<dbReference type="EMBL" id="CATQJL010000223">
    <property type="protein sequence ID" value="CAJ0598845.1"/>
    <property type="molecule type" value="Genomic_DNA"/>
</dbReference>
<feature type="transmembrane region" description="Helical" evidence="1">
    <location>
        <begin position="37"/>
        <end position="54"/>
    </location>
</feature>
<feature type="transmembrane region" description="Helical" evidence="1">
    <location>
        <begin position="121"/>
        <end position="139"/>
    </location>
</feature>